<gene>
    <name evidence="1" type="primary">GIP</name>
    <name evidence="1" type="ORF">SNEC2469_LOCUS28851</name>
</gene>
<organism evidence="1 2">
    <name type="scientific">Symbiodinium necroappetens</name>
    <dbReference type="NCBI Taxonomy" id="1628268"/>
    <lineage>
        <taxon>Eukaryota</taxon>
        <taxon>Sar</taxon>
        <taxon>Alveolata</taxon>
        <taxon>Dinophyceae</taxon>
        <taxon>Suessiales</taxon>
        <taxon>Symbiodiniaceae</taxon>
        <taxon>Symbiodinium</taxon>
    </lineage>
</organism>
<dbReference type="AlphaFoldDB" id="A0A813AU25"/>
<dbReference type="EMBL" id="CAJNJA010063589">
    <property type="protein sequence ID" value="CAE7879884.1"/>
    <property type="molecule type" value="Genomic_DNA"/>
</dbReference>
<protein>
    <submittedName>
        <fullName evidence="1">GIP protein</fullName>
    </submittedName>
</protein>
<dbReference type="Proteomes" id="UP000601435">
    <property type="component" value="Unassembled WGS sequence"/>
</dbReference>
<comment type="caution">
    <text evidence="1">The sequence shown here is derived from an EMBL/GenBank/DDBJ whole genome shotgun (WGS) entry which is preliminary data.</text>
</comment>
<name>A0A813AU25_9DINO</name>
<keyword evidence="2" id="KW-1185">Reference proteome</keyword>
<proteinExistence type="predicted"/>
<feature type="non-terminal residue" evidence="1">
    <location>
        <position position="155"/>
    </location>
</feature>
<reference evidence="1" key="1">
    <citation type="submission" date="2021-02" db="EMBL/GenBank/DDBJ databases">
        <authorList>
            <person name="Dougan E. K."/>
            <person name="Rhodes N."/>
            <person name="Thang M."/>
            <person name="Chan C."/>
        </authorList>
    </citation>
    <scope>NUCLEOTIDE SEQUENCE</scope>
</reference>
<accession>A0A813AU25</accession>
<feature type="non-terminal residue" evidence="1">
    <location>
        <position position="1"/>
    </location>
</feature>
<evidence type="ECO:0000313" key="1">
    <source>
        <dbReference type="EMBL" id="CAE7879884.1"/>
    </source>
</evidence>
<sequence length="155" mass="16824">NERALPTLKVELACGSCDLHVNSAGTLLSAHPVTPIVSVAALLELGYKINWTKENCQVSHPRRGQLQVDASSGCPEIEFEVALQLISEYEEHVKDKEVHEARVRCLLLDMSSATEEDLMASVWGGGVEAAAAIRMWLTDVGGHSCTWTPPEQCGL</sequence>
<evidence type="ECO:0000313" key="2">
    <source>
        <dbReference type="Proteomes" id="UP000601435"/>
    </source>
</evidence>